<evidence type="ECO:0000313" key="7">
    <source>
        <dbReference type="EMBL" id="KUG61285.1"/>
    </source>
</evidence>
<comment type="caution">
    <text evidence="7">The sequence shown here is derived from an EMBL/GenBank/DDBJ whole genome shotgun (WGS) entry which is preliminary data.</text>
</comment>
<keyword evidence="4" id="KW-0812">Transmembrane</keyword>
<dbReference type="Pfam" id="PF01899">
    <property type="entry name" value="MNHE"/>
    <property type="match status" value="1"/>
</dbReference>
<comment type="similarity">
    <text evidence="2">Belongs to the CPA3 antiporters (TC 2.A.63) subunit E family.</text>
</comment>
<dbReference type="EMBL" id="LQBK01000005">
    <property type="protein sequence ID" value="KUG61285.1"/>
    <property type="molecule type" value="Genomic_DNA"/>
</dbReference>
<accession>A0A0W8IMV3</accession>
<evidence type="ECO:0000256" key="4">
    <source>
        <dbReference type="ARBA" id="ARBA00022692"/>
    </source>
</evidence>
<evidence type="ECO:0000313" key="8">
    <source>
        <dbReference type="Proteomes" id="UP000053512"/>
    </source>
</evidence>
<dbReference type="OrthoDB" id="3837866at2"/>
<dbReference type="Proteomes" id="UP000053512">
    <property type="component" value="Unassembled WGS sequence"/>
</dbReference>
<proteinExistence type="inferred from homology"/>
<comment type="subcellular location">
    <subcellularLocation>
        <location evidence="1">Cell membrane</location>
        <topology evidence="1">Multi-pass membrane protein</topology>
    </subcellularLocation>
</comment>
<dbReference type="InterPro" id="IPR002758">
    <property type="entry name" value="Cation_antiport_E"/>
</dbReference>
<evidence type="ECO:0000256" key="2">
    <source>
        <dbReference type="ARBA" id="ARBA00006228"/>
    </source>
</evidence>
<dbReference type="PANTHER" id="PTHR34584:SF1">
    <property type="entry name" value="NA(+)_H(+) ANTIPORTER SUBUNIT E1"/>
    <property type="match status" value="1"/>
</dbReference>
<dbReference type="PANTHER" id="PTHR34584">
    <property type="entry name" value="NA(+)/H(+) ANTIPORTER SUBUNIT E1"/>
    <property type="match status" value="1"/>
</dbReference>
<keyword evidence="5" id="KW-1133">Transmembrane helix</keyword>
<protein>
    <recommendedName>
        <fullName evidence="9">Sodium:proton antiporter</fullName>
    </recommendedName>
</protein>
<evidence type="ECO:0000256" key="6">
    <source>
        <dbReference type="ARBA" id="ARBA00023136"/>
    </source>
</evidence>
<keyword evidence="6" id="KW-0472">Membrane</keyword>
<organism evidence="7 8">
    <name type="scientific">Kocuria rosea subsp. polaris</name>
    <dbReference type="NCBI Taxonomy" id="136273"/>
    <lineage>
        <taxon>Bacteria</taxon>
        <taxon>Bacillati</taxon>
        <taxon>Actinomycetota</taxon>
        <taxon>Actinomycetes</taxon>
        <taxon>Micrococcales</taxon>
        <taxon>Micrococcaceae</taxon>
        <taxon>Kocuria</taxon>
    </lineage>
</organism>
<dbReference type="AlphaFoldDB" id="A0A0W8IMV3"/>
<dbReference type="RefSeq" id="WP_058873318.1">
    <property type="nucleotide sequence ID" value="NZ_LQBK01000005.1"/>
</dbReference>
<evidence type="ECO:0008006" key="9">
    <source>
        <dbReference type="Google" id="ProtNLM"/>
    </source>
</evidence>
<keyword evidence="3" id="KW-1003">Cell membrane</keyword>
<reference evidence="8" key="1">
    <citation type="submission" date="2015-12" db="EMBL/GenBank/DDBJ databases">
        <authorList>
            <person name="Nair G.R."/>
            <person name="Kaur G."/>
            <person name="Mayilraj S."/>
        </authorList>
    </citation>
    <scope>NUCLEOTIDE SEQUENCE [LARGE SCALE GENOMIC DNA]</scope>
    <source>
        <strain evidence="8">CD08_4</strain>
    </source>
</reference>
<sequence length="125" mass="14116">MKWVTWLPRIVGFLLWFAREVLVSNLAVMHDVFTVQQRSSPIVVRCRSRCRTEFETATLAVLISLTPGTLTLATAARAGGEDGLPPGHDLYVHVMYDNDPDSARRRLREFETRLLRAVRVEGAPP</sequence>
<evidence type="ECO:0000256" key="1">
    <source>
        <dbReference type="ARBA" id="ARBA00004651"/>
    </source>
</evidence>
<dbReference type="GO" id="GO:0008324">
    <property type="term" value="F:monoatomic cation transmembrane transporter activity"/>
    <property type="evidence" value="ECO:0007669"/>
    <property type="project" value="InterPro"/>
</dbReference>
<dbReference type="GO" id="GO:0005886">
    <property type="term" value="C:plasma membrane"/>
    <property type="evidence" value="ECO:0007669"/>
    <property type="project" value="UniProtKB-SubCell"/>
</dbReference>
<name>A0A0W8IMV3_KOCRO</name>
<evidence type="ECO:0000256" key="5">
    <source>
        <dbReference type="ARBA" id="ARBA00022989"/>
    </source>
</evidence>
<evidence type="ECO:0000256" key="3">
    <source>
        <dbReference type="ARBA" id="ARBA00022475"/>
    </source>
</evidence>
<gene>
    <name evidence="7" type="ORF">AVL61_12820</name>
</gene>